<reference evidence="1" key="1">
    <citation type="submission" date="2020-05" db="EMBL/GenBank/DDBJ databases">
        <authorList>
            <person name="Chiriac C."/>
            <person name="Salcher M."/>
            <person name="Ghai R."/>
            <person name="Kavagutti S V."/>
        </authorList>
    </citation>
    <scope>NUCLEOTIDE SEQUENCE</scope>
</reference>
<dbReference type="Gene3D" id="1.10.10.10">
    <property type="entry name" value="Winged helix-like DNA-binding domain superfamily/Winged helix DNA-binding domain"/>
    <property type="match status" value="1"/>
</dbReference>
<proteinExistence type="predicted"/>
<sequence length="651" mass="73552">MMHPEFNRIRNVRPRTETIPWESLEQKEQNTLKLLLFTATDAKEKFLHGFTYNDLLKISEETVADTRAIGVGRVSYLVEALCRIFESEAVVPLAVPFGKIPCERDFDEIIPWSYLDKKDATALLKILKTKPNLIDTFKDGFTYNNLLRVTNEDLRKARFYSSDKLRLLEVSLFGIFTSNSKILPSLRIQIRDSQNCEEIVGLIEKMILDEDLQSSRNLEIAKNRILLFFGGEETLESIGQKYGITRERARQIAEKVRKIRLDIENSWLLNEAKMLLKESSSLSNFGELAFDKGLTTKTDLSPKWFMELATILGDSTFLAFAKSELPRLQGGTDDLDKFNSSIQKFRTKIGIIDMQDVAVATGYSYDSILIAIRKRYPTALVCRNVILARASGFSSIFESTLAKQLMVKDALDIKELSIGIRRVSNYRGAVLEIEEDILLDLIRQVVGEPSSIKNMDNPLIADLKFSNHEKWLISIFRDSDSGLLHRDQISEKALRDGVSLGSLAIYLTYVPFLRLVAPSVFALVGTNHGDQQILEAKEIAKESTFQTEVAYQIAGNYINMELRPNMNTISSGVVFPPKELASAVKEITFKSICVCGGLESEQTIRMTKDGFWVGFSAILRHAFTTHDVNETRTLLLKFDLKNKTASIAGNT</sequence>
<dbReference type="EMBL" id="CAFBMS010000010">
    <property type="protein sequence ID" value="CAB4911827.1"/>
    <property type="molecule type" value="Genomic_DNA"/>
</dbReference>
<protein>
    <submittedName>
        <fullName evidence="1">Unannotated protein</fullName>
    </submittedName>
</protein>
<gene>
    <name evidence="1" type="ORF">UFOPK3614_00332</name>
</gene>
<accession>A0A6J7GTL8</accession>
<name>A0A6J7GTL8_9ZZZZ</name>
<evidence type="ECO:0000313" key="1">
    <source>
        <dbReference type="EMBL" id="CAB4911827.1"/>
    </source>
</evidence>
<organism evidence="1">
    <name type="scientific">freshwater metagenome</name>
    <dbReference type="NCBI Taxonomy" id="449393"/>
    <lineage>
        <taxon>unclassified sequences</taxon>
        <taxon>metagenomes</taxon>
        <taxon>ecological metagenomes</taxon>
    </lineage>
</organism>
<dbReference type="InterPro" id="IPR036388">
    <property type="entry name" value="WH-like_DNA-bd_sf"/>
</dbReference>
<dbReference type="AlphaFoldDB" id="A0A6J7GTL8"/>